<dbReference type="PROSITE" id="PS50979">
    <property type="entry name" value="BC"/>
    <property type="match status" value="1"/>
</dbReference>
<feature type="domain" description="Biotin carboxylation" evidence="9">
    <location>
        <begin position="3"/>
        <end position="446"/>
    </location>
</feature>
<dbReference type="PANTHER" id="PTHR18866:SF126">
    <property type="entry name" value="BIOTIN CARBOXYLASE"/>
    <property type="match status" value="1"/>
</dbReference>
<dbReference type="Gene3D" id="3.30.470.20">
    <property type="entry name" value="ATP-grasp fold, B domain"/>
    <property type="match status" value="1"/>
</dbReference>
<dbReference type="GO" id="GO:0016874">
    <property type="term" value="F:ligase activity"/>
    <property type="evidence" value="ECO:0007669"/>
    <property type="project" value="UniProtKB-KW"/>
</dbReference>
<evidence type="ECO:0000259" key="9">
    <source>
        <dbReference type="PROSITE" id="PS50979"/>
    </source>
</evidence>
<dbReference type="InterPro" id="IPR005481">
    <property type="entry name" value="BC-like_N"/>
</dbReference>
<dbReference type="GO" id="GO:0046872">
    <property type="term" value="F:metal ion binding"/>
    <property type="evidence" value="ECO:0007669"/>
    <property type="project" value="InterPro"/>
</dbReference>
<dbReference type="Proteomes" id="UP000596827">
    <property type="component" value="Unassembled WGS sequence"/>
</dbReference>
<sequence length="674" mass="70870">MQRITKVLIANRGEIACRIARTCRRLGLKVATVHSTADRDARHVREIGESVEIGGAAPSESYLRIDAIVAAARRVGADAVHPGFGFVSENPDFVRALDAAGIVFIGPSAETMERLGGKAQAKREAAAVGVPVVPGSAGGMKDAAEVAATVRDMQLPVLLKAVAGGGGRGMAVIESLDGLESRIDSAMREAEKAFGSSEMIVERYLPRVRHIEVQVAGDGRGNAIHLFERECTLQRRHQKVIEEAPSAGLPPALRERILSDAVKLAAAVGYRGLGTVEFVVAGGEYFFLEVNPRLQVEHPVTEEVTGLDLVELQLHIADAGTLPISQVDVACQGHAFEARLCAEDPDAGFLPTTGRLARVDFPGEPIRVEAGVDSGDEISPYYDSMIAKLIARGPDRDAARRSLAGGLRDTTVIGLTTNLRFLEGLLDWPQTLDASFHTRLIDERVGRTSSAAEAPPIPLEHVVAAALHWLRRERAAVPELGCWSEAAGFTGWRLGAGSVALAPLPAVILGAGNEEWPIRSAAPAADGTVDLMVGEHALRAALRAPPALGAGRLLLHLQERALEVVVADAGPGLEVASTLGRSVFSCTPFLGGALAGEGTDGALLAPMMGKVVAIHAAAGDSVSVGDTVIVLESMKMELHVSAPFDGTLARLNCAVGDMVERHHTLAEVVASATS</sequence>
<evidence type="ECO:0000256" key="2">
    <source>
        <dbReference type="ARBA" id="ARBA00022598"/>
    </source>
</evidence>
<reference evidence="10" key="1">
    <citation type="submission" date="2020-08" db="EMBL/GenBank/DDBJ databases">
        <title>Ramlibacter sp. GTP1 16S ribosomal RNA gene genome sequencing and assembly.</title>
        <authorList>
            <person name="Kang M."/>
        </authorList>
    </citation>
    <scope>NUCLEOTIDE SEQUENCE</scope>
    <source>
        <strain evidence="10">GTP1</strain>
    </source>
</reference>
<keyword evidence="3 6" id="KW-0547">Nucleotide-binding</keyword>
<dbReference type="PROSITE" id="PS50975">
    <property type="entry name" value="ATP_GRASP"/>
    <property type="match status" value="1"/>
</dbReference>
<name>A0A923M5C7_9BURK</name>
<evidence type="ECO:0000313" key="10">
    <source>
        <dbReference type="EMBL" id="MBC5762959.1"/>
    </source>
</evidence>
<dbReference type="Gene3D" id="2.40.50.100">
    <property type="match status" value="1"/>
</dbReference>
<evidence type="ECO:0000256" key="1">
    <source>
        <dbReference type="ARBA" id="ARBA00001953"/>
    </source>
</evidence>
<dbReference type="InterPro" id="IPR016185">
    <property type="entry name" value="PreATP-grasp_dom_sf"/>
</dbReference>
<dbReference type="PROSITE" id="PS50968">
    <property type="entry name" value="BIOTINYL_LIPOYL"/>
    <property type="match status" value="1"/>
</dbReference>
<dbReference type="SMART" id="SM00878">
    <property type="entry name" value="Biotin_carb_C"/>
    <property type="match status" value="1"/>
</dbReference>
<evidence type="ECO:0000256" key="4">
    <source>
        <dbReference type="ARBA" id="ARBA00022840"/>
    </source>
</evidence>
<dbReference type="Pfam" id="PF02785">
    <property type="entry name" value="Biotin_carb_C"/>
    <property type="match status" value="1"/>
</dbReference>
<dbReference type="GO" id="GO:0005524">
    <property type="term" value="F:ATP binding"/>
    <property type="evidence" value="ECO:0007669"/>
    <property type="project" value="UniProtKB-UniRule"/>
</dbReference>
<dbReference type="InterPro" id="IPR011053">
    <property type="entry name" value="Single_hybrid_motif"/>
</dbReference>
<evidence type="ECO:0000256" key="5">
    <source>
        <dbReference type="ARBA" id="ARBA00023267"/>
    </source>
</evidence>
<dbReference type="Pfam" id="PF02786">
    <property type="entry name" value="CPSase_L_D2"/>
    <property type="match status" value="1"/>
</dbReference>
<organism evidence="10 11">
    <name type="scientific">Ramlibacter albus</name>
    <dbReference type="NCBI Taxonomy" id="2079448"/>
    <lineage>
        <taxon>Bacteria</taxon>
        <taxon>Pseudomonadati</taxon>
        <taxon>Pseudomonadota</taxon>
        <taxon>Betaproteobacteria</taxon>
        <taxon>Burkholderiales</taxon>
        <taxon>Comamonadaceae</taxon>
        <taxon>Ramlibacter</taxon>
    </lineage>
</organism>
<evidence type="ECO:0000259" key="7">
    <source>
        <dbReference type="PROSITE" id="PS50968"/>
    </source>
</evidence>
<proteinExistence type="predicted"/>
<comment type="caution">
    <text evidence="10">The sequence shown here is derived from an EMBL/GenBank/DDBJ whole genome shotgun (WGS) entry which is preliminary data.</text>
</comment>
<feature type="domain" description="Lipoyl-binding" evidence="7">
    <location>
        <begin position="594"/>
        <end position="669"/>
    </location>
</feature>
<keyword evidence="2" id="KW-0436">Ligase</keyword>
<dbReference type="SUPFAM" id="SSF56059">
    <property type="entry name" value="Glutathione synthetase ATP-binding domain-like"/>
    <property type="match status" value="1"/>
</dbReference>
<keyword evidence="11" id="KW-1185">Reference proteome</keyword>
<dbReference type="InterPro" id="IPR000089">
    <property type="entry name" value="Biotin_lipoyl"/>
</dbReference>
<dbReference type="SUPFAM" id="SSF51230">
    <property type="entry name" value="Single hybrid motif"/>
    <property type="match status" value="1"/>
</dbReference>
<dbReference type="PANTHER" id="PTHR18866">
    <property type="entry name" value="CARBOXYLASE:PYRUVATE/ACETYL-COA/PROPIONYL-COA CARBOXYLASE"/>
    <property type="match status" value="1"/>
</dbReference>
<dbReference type="CDD" id="cd06850">
    <property type="entry name" value="biotinyl_domain"/>
    <property type="match status" value="1"/>
</dbReference>
<keyword evidence="5" id="KW-0092">Biotin</keyword>
<dbReference type="InterPro" id="IPR011764">
    <property type="entry name" value="Biotin_carboxylation_dom"/>
</dbReference>
<dbReference type="PROSITE" id="PS00867">
    <property type="entry name" value="CPSASE_2"/>
    <property type="match status" value="1"/>
</dbReference>
<feature type="domain" description="ATP-grasp" evidence="8">
    <location>
        <begin position="122"/>
        <end position="318"/>
    </location>
</feature>
<protein>
    <submittedName>
        <fullName evidence="10">ATP-grasp domain-containing protein</fullName>
    </submittedName>
</protein>
<evidence type="ECO:0000256" key="3">
    <source>
        <dbReference type="ARBA" id="ARBA00022741"/>
    </source>
</evidence>
<dbReference type="Pfam" id="PF00364">
    <property type="entry name" value="Biotin_lipoyl"/>
    <property type="match status" value="1"/>
</dbReference>
<dbReference type="InterPro" id="IPR011761">
    <property type="entry name" value="ATP-grasp"/>
</dbReference>
<dbReference type="SUPFAM" id="SSF52440">
    <property type="entry name" value="PreATP-grasp domain"/>
    <property type="match status" value="1"/>
</dbReference>
<dbReference type="InterPro" id="IPR050856">
    <property type="entry name" value="Biotin_carboxylase_complex"/>
</dbReference>
<accession>A0A923M5C7</accession>
<keyword evidence="4 6" id="KW-0067">ATP-binding</keyword>
<dbReference type="InterPro" id="IPR005479">
    <property type="entry name" value="CPAse_ATP-bd"/>
</dbReference>
<dbReference type="InterPro" id="IPR005482">
    <property type="entry name" value="Biotin_COase_C"/>
</dbReference>
<evidence type="ECO:0000259" key="8">
    <source>
        <dbReference type="PROSITE" id="PS50975"/>
    </source>
</evidence>
<gene>
    <name evidence="10" type="ORF">H8R02_00740</name>
</gene>
<evidence type="ECO:0000256" key="6">
    <source>
        <dbReference type="PROSITE-ProRule" id="PRU00409"/>
    </source>
</evidence>
<comment type="cofactor">
    <cofactor evidence="1">
        <name>biotin</name>
        <dbReference type="ChEBI" id="CHEBI:57586"/>
    </cofactor>
</comment>
<dbReference type="EMBL" id="JACORU010000001">
    <property type="protein sequence ID" value="MBC5762959.1"/>
    <property type="molecule type" value="Genomic_DNA"/>
</dbReference>
<dbReference type="InterPro" id="IPR011054">
    <property type="entry name" value="Rudment_hybrid_motif"/>
</dbReference>
<dbReference type="Pfam" id="PF00289">
    <property type="entry name" value="Biotin_carb_N"/>
    <property type="match status" value="1"/>
</dbReference>
<dbReference type="AlphaFoldDB" id="A0A923M5C7"/>
<dbReference type="RefSeq" id="WP_187079435.1">
    <property type="nucleotide sequence ID" value="NZ_JACORU010000001.1"/>
</dbReference>
<evidence type="ECO:0000313" key="11">
    <source>
        <dbReference type="Proteomes" id="UP000596827"/>
    </source>
</evidence>
<dbReference type="SUPFAM" id="SSF51246">
    <property type="entry name" value="Rudiment single hybrid motif"/>
    <property type="match status" value="1"/>
</dbReference>